<dbReference type="GO" id="GO:0005576">
    <property type="term" value="C:extracellular region"/>
    <property type="evidence" value="ECO:0007669"/>
    <property type="project" value="InterPro"/>
</dbReference>
<feature type="transmembrane region" description="Helical" evidence="1">
    <location>
        <begin position="12"/>
        <end position="36"/>
    </location>
</feature>
<organism evidence="2 3">
    <name type="scientific">Meganyctiphanes norvegica</name>
    <name type="common">Northern krill</name>
    <name type="synonym">Thysanopoda norvegica</name>
    <dbReference type="NCBI Taxonomy" id="48144"/>
    <lineage>
        <taxon>Eukaryota</taxon>
        <taxon>Metazoa</taxon>
        <taxon>Ecdysozoa</taxon>
        <taxon>Arthropoda</taxon>
        <taxon>Crustacea</taxon>
        <taxon>Multicrustacea</taxon>
        <taxon>Malacostraca</taxon>
        <taxon>Eumalacostraca</taxon>
        <taxon>Eucarida</taxon>
        <taxon>Euphausiacea</taxon>
        <taxon>Euphausiidae</taxon>
        <taxon>Meganyctiphanes</taxon>
    </lineage>
</organism>
<dbReference type="EMBL" id="CAXKWB010099156">
    <property type="protein sequence ID" value="CAL4223220.1"/>
    <property type="molecule type" value="Genomic_DNA"/>
</dbReference>
<dbReference type="PANTHER" id="PTHR10041">
    <property type="entry name" value="COLIPASE"/>
    <property type="match status" value="1"/>
</dbReference>
<dbReference type="Proteomes" id="UP001497623">
    <property type="component" value="Unassembled WGS sequence"/>
</dbReference>
<comment type="caution">
    <text evidence="2">The sequence shown here is derived from an EMBL/GenBank/DDBJ whole genome shotgun (WGS) entry which is preliminary data.</text>
</comment>
<accession>A0AAV2SPQ1</accession>
<dbReference type="Gene3D" id="2.10.80.10">
    <property type="entry name" value="Lipase, subunit A"/>
    <property type="match status" value="1"/>
</dbReference>
<gene>
    <name evidence="2" type="ORF">MNOR_LOCUS39237</name>
</gene>
<keyword evidence="3" id="KW-1185">Reference proteome</keyword>
<dbReference type="InterPro" id="IPR001981">
    <property type="entry name" value="Colipase"/>
</dbReference>
<sequence>PERTPKMVTKSILPMVLAVVMLLNGVVFATSPFLPAAGGRMIRVRKDVYSPVEKAAKKCGSSIDCGPEECCVQPYFGSTTKFCSPMKGYGHQCSARLEMFMGGTGISIGECPCQPGLACKKLTRISFCVPYMQKRFIQNLHHQQG</sequence>
<feature type="non-terminal residue" evidence="2">
    <location>
        <position position="1"/>
    </location>
</feature>
<dbReference type="GO" id="GO:0008047">
    <property type="term" value="F:enzyme activator activity"/>
    <property type="evidence" value="ECO:0007669"/>
    <property type="project" value="InterPro"/>
</dbReference>
<evidence type="ECO:0000313" key="3">
    <source>
        <dbReference type="Proteomes" id="UP001497623"/>
    </source>
</evidence>
<dbReference type="AlphaFoldDB" id="A0AAV2SPQ1"/>
<dbReference type="PANTHER" id="PTHR10041:SF5">
    <property type="entry name" value="LEUCINE-RICH COLIPASE-LIKE PROTEIN 1"/>
    <property type="match status" value="1"/>
</dbReference>
<dbReference type="GO" id="GO:0016042">
    <property type="term" value="P:lipid catabolic process"/>
    <property type="evidence" value="ECO:0007669"/>
    <property type="project" value="InterPro"/>
</dbReference>
<evidence type="ECO:0000256" key="1">
    <source>
        <dbReference type="SAM" id="Phobius"/>
    </source>
</evidence>
<name>A0AAV2SPQ1_MEGNR</name>
<keyword evidence="1" id="KW-0812">Transmembrane</keyword>
<keyword evidence="1" id="KW-0472">Membrane</keyword>
<keyword evidence="1" id="KW-1133">Transmembrane helix</keyword>
<protein>
    <recommendedName>
        <fullName evidence="4">Prokineticin domain-containing protein</fullName>
    </recommendedName>
</protein>
<evidence type="ECO:0008006" key="4">
    <source>
        <dbReference type="Google" id="ProtNLM"/>
    </source>
</evidence>
<evidence type="ECO:0000313" key="2">
    <source>
        <dbReference type="EMBL" id="CAL4223220.1"/>
    </source>
</evidence>
<dbReference type="GO" id="GO:0007586">
    <property type="term" value="P:digestion"/>
    <property type="evidence" value="ECO:0007669"/>
    <property type="project" value="InterPro"/>
</dbReference>
<reference evidence="2 3" key="1">
    <citation type="submission" date="2024-05" db="EMBL/GenBank/DDBJ databases">
        <authorList>
            <person name="Wallberg A."/>
        </authorList>
    </citation>
    <scope>NUCLEOTIDE SEQUENCE [LARGE SCALE GENOMIC DNA]</scope>
</reference>
<proteinExistence type="predicted"/>